<accession>A0ABU2G860</accession>
<dbReference type="Pfam" id="PF18480">
    <property type="entry name" value="DUF5615"/>
    <property type="match status" value="1"/>
</dbReference>
<protein>
    <submittedName>
        <fullName evidence="2">DUF5615 family PIN-like protein</fullName>
    </submittedName>
</protein>
<organism evidence="2 3">
    <name type="scientific">Halogeometricum luteum</name>
    <dbReference type="NCBI Taxonomy" id="2950537"/>
    <lineage>
        <taxon>Archaea</taxon>
        <taxon>Methanobacteriati</taxon>
        <taxon>Methanobacteriota</taxon>
        <taxon>Stenosarchaea group</taxon>
        <taxon>Halobacteria</taxon>
        <taxon>Halobacteriales</taxon>
        <taxon>Haloferacaceae</taxon>
        <taxon>Halogeometricum</taxon>
    </lineage>
</organism>
<reference evidence="2 3" key="1">
    <citation type="submission" date="2022-06" db="EMBL/GenBank/DDBJ databases">
        <title>Halogeometricum sp. a new haloarchaeum isolate from saline soil.</title>
        <authorList>
            <person name="Strakova D."/>
            <person name="Galisteo C."/>
            <person name="Sanchez-Porro C."/>
            <person name="Ventosa A."/>
        </authorList>
    </citation>
    <scope>NUCLEOTIDE SEQUENCE [LARGE SCALE GENOMIC DNA]</scope>
    <source>
        <strain evidence="3">S3BR25-2</strain>
    </source>
</reference>
<name>A0ABU2G860_9EURY</name>
<dbReference type="Proteomes" id="UP001254813">
    <property type="component" value="Unassembled WGS sequence"/>
</dbReference>
<evidence type="ECO:0000259" key="1">
    <source>
        <dbReference type="Pfam" id="PF18480"/>
    </source>
</evidence>
<evidence type="ECO:0000313" key="2">
    <source>
        <dbReference type="EMBL" id="MDS0297000.1"/>
    </source>
</evidence>
<dbReference type="InterPro" id="IPR041049">
    <property type="entry name" value="DUF5615"/>
</dbReference>
<dbReference type="RefSeq" id="WP_310930935.1">
    <property type="nucleotide sequence ID" value="NZ_JAMQOQ010000010.1"/>
</dbReference>
<keyword evidence="3" id="KW-1185">Reference proteome</keyword>
<proteinExistence type="predicted"/>
<feature type="domain" description="DUF5615" evidence="1">
    <location>
        <begin position="18"/>
        <end position="113"/>
    </location>
</feature>
<gene>
    <name evidence="2" type="ORF">NDI79_22815</name>
</gene>
<sequence length="131" mass="14748">MEGGSGTDRNNGIESEWRFLIDENLSPTIVTELDRRDIAAEYVLDALFEGADDFEDILPYCRQTDTVLVTNKVRDFNATDLSPADHAGIVIVHNKDRPAAEIAAELRRIVATYPNRDAFRGFESAEDWTDE</sequence>
<evidence type="ECO:0000313" key="3">
    <source>
        <dbReference type="Proteomes" id="UP001254813"/>
    </source>
</evidence>
<comment type="caution">
    <text evidence="2">The sequence shown here is derived from an EMBL/GenBank/DDBJ whole genome shotgun (WGS) entry which is preliminary data.</text>
</comment>
<dbReference type="EMBL" id="JAMQOQ010000010">
    <property type="protein sequence ID" value="MDS0297000.1"/>
    <property type="molecule type" value="Genomic_DNA"/>
</dbReference>